<gene>
    <name evidence="3" type="ORF">MANAM107_15390</name>
</gene>
<feature type="compositionally biased region" description="Pro residues" evidence="1">
    <location>
        <begin position="173"/>
        <end position="185"/>
    </location>
</feature>
<name>A0ABM7UBL0_9ACTO</name>
<dbReference type="RefSeq" id="WP_223906992.1">
    <property type="nucleotide sequence ID" value="NZ_AP025017.1"/>
</dbReference>
<sequence>MSSSIRKRLESLPSYYSAPAGGYAPMPPSMSNRGSAASPQAARRRSASSAEPAQAEQAAERRPSVPPPAPARPGQEGAGPTRPAPGQSAPDQPGAGRPASAGESPVPPGLQPTPQGYGFVATGPSPASPPAADPVTRQASAPPVPSMPVVPTPVAPTPMVPPAGAGPQETGPAPQPSVPYPPAPHPYEADAPEPAGPLLDDVVEPEGVLLTEDLPAVSPSEELPLPVQEAATGPGSPSWPDGVPADGVYQDVDVAIVMESTYPYLKGGVSAVVHDIITGNPELTFGIIHLTWDSQAPNKDLYGMPDNVAWVRVLYLAMEEHEEAFLRARPRDLRMGRRKRRELSRRLVGSLLALAQEGRTEPLWDLITEGLAGGTRRYPVWAILGTQEFMEAYREMMPDLGMSMSDIFWCLRDFFSLAYAVLSEPMPRAAVYHAHTTGYAALLSVAASRLHGTGFLLTEHNLYVRDTVNTLLDRRLDRNITLNDYRTFDVTGRQRMWMAWWLEMGRLCYPYAYASTYLYPRAITEATELGGDASKAIIIPNGIVTTEFDASYAARMRALEAIRREGAGRHLWKLVYIARVVPIKGLMDMIDSMKLMVDRGLNVHLDVCGPTEHRPDYFEKCLNHIIEQGLESVITIRGTVKIRALLPEFDLFVLPSYNEGLPVVSLETMGAGIPTVSTDVGAVRSVVEDEIVAEDGTVWGPCGTIIEPGDPVVMADGVQRIIEDLDLYEQLCRAARGRVEAAYNLEKVNAAYNKVYRQGGAGKGA</sequence>
<dbReference type="NCBIfam" id="NF038011">
    <property type="entry name" value="PelF"/>
    <property type="match status" value="1"/>
</dbReference>
<dbReference type="EMBL" id="AP025017">
    <property type="protein sequence ID" value="BDA64705.1"/>
    <property type="molecule type" value="Genomic_DNA"/>
</dbReference>
<protein>
    <recommendedName>
        <fullName evidence="2">DUF3492 domain-containing protein</fullName>
    </recommendedName>
</protein>
<dbReference type="PANTHER" id="PTHR12526:SF608">
    <property type="entry name" value="PELF"/>
    <property type="match status" value="1"/>
</dbReference>
<dbReference type="Pfam" id="PF13692">
    <property type="entry name" value="Glyco_trans_1_4"/>
    <property type="match status" value="1"/>
</dbReference>
<dbReference type="Proteomes" id="UP000824496">
    <property type="component" value="Chromosome"/>
</dbReference>
<organism evidence="3 4">
    <name type="scientific">Actinomyces capricornis</name>
    <dbReference type="NCBI Taxonomy" id="2755559"/>
    <lineage>
        <taxon>Bacteria</taxon>
        <taxon>Bacillati</taxon>
        <taxon>Actinomycetota</taxon>
        <taxon>Actinomycetes</taxon>
        <taxon>Actinomycetales</taxon>
        <taxon>Actinomycetaceae</taxon>
        <taxon>Actinomyces</taxon>
    </lineage>
</organism>
<evidence type="ECO:0000313" key="4">
    <source>
        <dbReference type="Proteomes" id="UP000824496"/>
    </source>
</evidence>
<reference evidence="3 4" key="1">
    <citation type="submission" date="2021-08" db="EMBL/GenBank/DDBJ databases">
        <title>Whole genome sequence of novel Actinomyces species strain MAS-1.</title>
        <authorList>
            <person name="Saito M."/>
            <person name="Kuwahara N."/>
            <person name="Takizawa T."/>
            <person name="Gotouda H."/>
            <person name="Ochiai T."/>
        </authorList>
    </citation>
    <scope>NUCLEOTIDE SEQUENCE [LARGE SCALE GENOMIC DNA]</scope>
    <source>
        <strain evidence="3 4">MAS-1</strain>
    </source>
</reference>
<dbReference type="InterPro" id="IPR022622">
    <property type="entry name" value="DUF3492"/>
</dbReference>
<accession>A0ABM7UBL0</accession>
<feature type="compositionally biased region" description="Low complexity" evidence="1">
    <location>
        <begin position="35"/>
        <end position="57"/>
    </location>
</feature>
<dbReference type="Gene3D" id="3.40.50.2000">
    <property type="entry name" value="Glycogen Phosphorylase B"/>
    <property type="match status" value="2"/>
</dbReference>
<dbReference type="SUPFAM" id="SSF53756">
    <property type="entry name" value="UDP-Glycosyltransferase/glycogen phosphorylase"/>
    <property type="match status" value="1"/>
</dbReference>
<feature type="region of interest" description="Disordered" evidence="1">
    <location>
        <begin position="1"/>
        <end position="200"/>
    </location>
</feature>
<dbReference type="PANTHER" id="PTHR12526">
    <property type="entry name" value="GLYCOSYLTRANSFERASE"/>
    <property type="match status" value="1"/>
</dbReference>
<keyword evidence="4" id="KW-1185">Reference proteome</keyword>
<evidence type="ECO:0000256" key="1">
    <source>
        <dbReference type="SAM" id="MobiDB-lite"/>
    </source>
</evidence>
<dbReference type="Pfam" id="PF11997">
    <property type="entry name" value="DUF3492"/>
    <property type="match status" value="1"/>
</dbReference>
<dbReference type="InterPro" id="IPR047691">
    <property type="entry name" value="PelF-like"/>
</dbReference>
<feature type="domain" description="DUF3492" evidence="2">
    <location>
        <begin position="253"/>
        <end position="532"/>
    </location>
</feature>
<evidence type="ECO:0000313" key="3">
    <source>
        <dbReference type="EMBL" id="BDA64705.1"/>
    </source>
</evidence>
<feature type="compositionally biased region" description="Pro residues" evidence="1">
    <location>
        <begin position="142"/>
        <end position="161"/>
    </location>
</feature>
<proteinExistence type="predicted"/>
<evidence type="ECO:0000259" key="2">
    <source>
        <dbReference type="Pfam" id="PF11997"/>
    </source>
</evidence>